<dbReference type="STRING" id="315423.SAMN04488020_1073"/>
<dbReference type="InterPro" id="IPR043143">
    <property type="entry name" value="Mal/L-sulf/L-lact_DH-like_NADP"/>
</dbReference>
<evidence type="ECO:0000313" key="4">
    <source>
        <dbReference type="Proteomes" id="UP000193870"/>
    </source>
</evidence>
<dbReference type="Gene3D" id="1.10.1530.10">
    <property type="match status" value="1"/>
</dbReference>
<dbReference type="InterPro" id="IPR036111">
    <property type="entry name" value="Mal/L-sulfo/L-lacto_DH-like_sf"/>
</dbReference>
<dbReference type="AlphaFoldDB" id="A0A1Y5T0S5"/>
<dbReference type="EC" id="1.1.1.338" evidence="3"/>
<keyword evidence="2 3" id="KW-0560">Oxidoreductase</keyword>
<sequence>MTESRPYERIPRQHAADIATKILGGAGYSQAHVEVMARNMVEAQAQECHSHGLYRLVSCSTVAESGLVNLTATPEVTDRAPGVVAVDAKGGNSLLAFQAGVGQLVEKARASGIAALAVNDCFHYSALWWEVEQLSAQGLVALAMTPTHPYVAPFGGTQPLLGTNPLAFSWPRPDGEPYTFDFATSAVARGEVELRSRQGEALPEEWAIDDAGQPTTDSTKALAGALLPFGRHKGSAISTMVELMAGPLIGDLLSCQTAEPGSSARKGVQHGELVIAIDPGRFGVSLETAERLFEEISDQGARLPSERRRAAKREAAKAGLLVASHLLADLERRAA</sequence>
<proteinExistence type="inferred from homology"/>
<dbReference type="GO" id="GO:0016491">
    <property type="term" value="F:oxidoreductase activity"/>
    <property type="evidence" value="ECO:0007669"/>
    <property type="project" value="UniProtKB-KW"/>
</dbReference>
<dbReference type="InterPro" id="IPR043144">
    <property type="entry name" value="Mal/L-sulf/L-lact_DH-like_ah"/>
</dbReference>
<dbReference type="PANTHER" id="PTHR11091:SF0">
    <property type="entry name" value="MALATE DEHYDROGENASE"/>
    <property type="match status" value="1"/>
</dbReference>
<dbReference type="Proteomes" id="UP000193870">
    <property type="component" value="Unassembled WGS sequence"/>
</dbReference>
<evidence type="ECO:0000313" key="3">
    <source>
        <dbReference type="EMBL" id="SLN52998.1"/>
    </source>
</evidence>
<dbReference type="Pfam" id="PF02615">
    <property type="entry name" value="Ldh_2"/>
    <property type="match status" value="1"/>
</dbReference>
<dbReference type="SUPFAM" id="SSF89733">
    <property type="entry name" value="L-sulfolactate dehydrogenase-like"/>
    <property type="match status" value="1"/>
</dbReference>
<organism evidence="3 4">
    <name type="scientific">Palleronia marisminoris</name>
    <dbReference type="NCBI Taxonomy" id="315423"/>
    <lineage>
        <taxon>Bacteria</taxon>
        <taxon>Pseudomonadati</taxon>
        <taxon>Pseudomonadota</taxon>
        <taxon>Alphaproteobacteria</taxon>
        <taxon>Rhodobacterales</taxon>
        <taxon>Roseobacteraceae</taxon>
        <taxon>Palleronia</taxon>
    </lineage>
</organism>
<name>A0A1Y5T0S5_9RHOB</name>
<dbReference type="InterPro" id="IPR003767">
    <property type="entry name" value="Malate/L-lactate_DH-like"/>
</dbReference>
<protein>
    <submittedName>
        <fullName evidence="3">(2R)-3-sulfolactate dehydrogenase (NADP(+))</fullName>
        <ecNumber evidence="3">1.1.1.338</ecNumber>
    </submittedName>
</protein>
<comment type="similarity">
    <text evidence="1">Belongs to the LDH2/MDH2 oxidoreductase family.</text>
</comment>
<evidence type="ECO:0000256" key="1">
    <source>
        <dbReference type="ARBA" id="ARBA00006056"/>
    </source>
</evidence>
<accession>A0A1Y5T0S5</accession>
<gene>
    <name evidence="3" type="primary">comC</name>
    <name evidence="3" type="ORF">PAM7066_02475</name>
</gene>
<dbReference type="Gene3D" id="3.30.1370.60">
    <property type="entry name" value="Hypothetical oxidoreductase yiak, domain 2"/>
    <property type="match status" value="1"/>
</dbReference>
<reference evidence="3 4" key="1">
    <citation type="submission" date="2017-03" db="EMBL/GenBank/DDBJ databases">
        <authorList>
            <person name="Afonso C.L."/>
            <person name="Miller P.J."/>
            <person name="Scott M.A."/>
            <person name="Spackman E."/>
            <person name="Goraichik I."/>
            <person name="Dimitrov K.M."/>
            <person name="Suarez D.L."/>
            <person name="Swayne D.E."/>
        </authorList>
    </citation>
    <scope>NUCLEOTIDE SEQUENCE [LARGE SCALE GENOMIC DNA]</scope>
    <source>
        <strain evidence="3 4">CECT 7066</strain>
    </source>
</reference>
<evidence type="ECO:0000256" key="2">
    <source>
        <dbReference type="ARBA" id="ARBA00023002"/>
    </source>
</evidence>
<dbReference type="PANTHER" id="PTHR11091">
    <property type="entry name" value="OXIDOREDUCTASE-RELATED"/>
    <property type="match status" value="1"/>
</dbReference>
<dbReference type="EMBL" id="FWFV01000007">
    <property type="protein sequence ID" value="SLN52998.1"/>
    <property type="molecule type" value="Genomic_DNA"/>
</dbReference>
<keyword evidence="4" id="KW-1185">Reference proteome</keyword>